<feature type="transmembrane region" description="Helical" evidence="1">
    <location>
        <begin position="108"/>
        <end position="126"/>
    </location>
</feature>
<keyword evidence="1" id="KW-1133">Transmembrane helix</keyword>
<evidence type="ECO:0000313" key="3">
    <source>
        <dbReference type="EMBL" id="TQM06132.1"/>
    </source>
</evidence>
<feature type="transmembrane region" description="Helical" evidence="1">
    <location>
        <begin position="43"/>
        <end position="61"/>
    </location>
</feature>
<evidence type="ECO:0000259" key="2">
    <source>
        <dbReference type="Pfam" id="PF04892"/>
    </source>
</evidence>
<organism evidence="3 4">
    <name type="scientific">Pseudonocardia kunmingensis</name>
    <dbReference type="NCBI Taxonomy" id="630975"/>
    <lineage>
        <taxon>Bacteria</taxon>
        <taxon>Bacillati</taxon>
        <taxon>Actinomycetota</taxon>
        <taxon>Actinomycetes</taxon>
        <taxon>Pseudonocardiales</taxon>
        <taxon>Pseudonocardiaceae</taxon>
        <taxon>Pseudonocardia</taxon>
    </lineage>
</organism>
<keyword evidence="1" id="KW-0472">Membrane</keyword>
<dbReference type="PANTHER" id="PTHR36834:SF1">
    <property type="entry name" value="INTEGRAL MEMBRANE PROTEIN"/>
    <property type="match status" value="1"/>
</dbReference>
<feature type="transmembrane region" description="Helical" evidence="1">
    <location>
        <begin position="133"/>
        <end position="153"/>
    </location>
</feature>
<proteinExistence type="predicted"/>
<feature type="domain" description="VanZ-like" evidence="2">
    <location>
        <begin position="49"/>
        <end position="189"/>
    </location>
</feature>
<keyword evidence="4" id="KW-1185">Reference proteome</keyword>
<comment type="caution">
    <text evidence="3">The sequence shown here is derived from an EMBL/GenBank/DDBJ whole genome shotgun (WGS) entry which is preliminary data.</text>
</comment>
<dbReference type="RefSeq" id="WP_142059785.1">
    <property type="nucleotide sequence ID" value="NZ_VFPA01000004.1"/>
</dbReference>
<feature type="transmembrane region" description="Helical" evidence="1">
    <location>
        <begin position="6"/>
        <end position="31"/>
    </location>
</feature>
<dbReference type="Proteomes" id="UP000315677">
    <property type="component" value="Unassembled WGS sequence"/>
</dbReference>
<reference evidence="3 4" key="1">
    <citation type="submission" date="2019-06" db="EMBL/GenBank/DDBJ databases">
        <title>Sequencing the genomes of 1000 actinobacteria strains.</title>
        <authorList>
            <person name="Klenk H.-P."/>
        </authorList>
    </citation>
    <scope>NUCLEOTIDE SEQUENCE [LARGE SCALE GENOMIC DNA]</scope>
    <source>
        <strain evidence="3 4">DSM 45301</strain>
    </source>
</reference>
<dbReference type="PANTHER" id="PTHR36834">
    <property type="entry name" value="MEMBRANE PROTEIN-RELATED"/>
    <property type="match status" value="1"/>
</dbReference>
<evidence type="ECO:0000313" key="4">
    <source>
        <dbReference type="Proteomes" id="UP000315677"/>
    </source>
</evidence>
<evidence type="ECO:0000256" key="1">
    <source>
        <dbReference type="SAM" id="Phobius"/>
    </source>
</evidence>
<feature type="transmembrane region" description="Helical" evidence="1">
    <location>
        <begin position="312"/>
        <end position="338"/>
    </location>
</feature>
<dbReference type="OrthoDB" id="4822551at2"/>
<feature type="transmembrane region" description="Helical" evidence="1">
    <location>
        <begin position="265"/>
        <end position="291"/>
    </location>
</feature>
<feature type="transmembrane region" description="Helical" evidence="1">
    <location>
        <begin position="173"/>
        <end position="193"/>
    </location>
</feature>
<protein>
    <submittedName>
        <fullName evidence="3">Glycopeptide antibiotics resistance protein</fullName>
    </submittedName>
</protein>
<gene>
    <name evidence="3" type="ORF">FB558_6377</name>
</gene>
<feature type="transmembrane region" description="Helical" evidence="1">
    <location>
        <begin position="214"/>
        <end position="245"/>
    </location>
</feature>
<accession>A0A543D9Y5</accession>
<dbReference type="InterPro" id="IPR053150">
    <property type="entry name" value="Teicoplanin_resist-assoc"/>
</dbReference>
<keyword evidence="1" id="KW-0812">Transmembrane</keyword>
<dbReference type="AlphaFoldDB" id="A0A543D9Y5"/>
<dbReference type="InterPro" id="IPR006976">
    <property type="entry name" value="VanZ-like"/>
</dbReference>
<dbReference type="EMBL" id="VFPA01000004">
    <property type="protein sequence ID" value="TQM06132.1"/>
    <property type="molecule type" value="Genomic_DNA"/>
</dbReference>
<dbReference type="Pfam" id="PF04892">
    <property type="entry name" value="VanZ"/>
    <property type="match status" value="1"/>
</dbReference>
<sequence>MGDRIVPAVIAVFLGVALAGVLLVPYVAVVYRRRGELGPGRALIAFAALVYGLALVAYVLLPLPQVDAAFCARHLALAVPQLDPLRFLADIRAEQVGAGPRAVLANPAVQQVVFNVALFVPLGAFVRYLGRRSVVVAALVGVAVSVLVELTQYTGNWFLYPCAYRIADVDDLIANGLGALVGAIAAPLLAVVPGQRARAPHAGQPRPVTGARRLLGVVCDLVAVQLLGALVGVPLNAVLVFGAGVAVNGSARPEWVVALQQGLTFWLPAVVLLVLPPLVGAGGTAGQRAVLLRPALGDGHPPGRGRRLARTLAGTGGFVLCQLAGGALAGLAALWGAASLVALFTTRDHRGLGGVVTRTTVVDVRVDEAAAQSQSSPPPVR</sequence>
<name>A0A543D9Y5_9PSEU</name>